<dbReference type="GO" id="GO:0043138">
    <property type="term" value="F:3'-5' DNA helicase activity"/>
    <property type="evidence" value="ECO:0007669"/>
    <property type="project" value="UniProtKB-EC"/>
</dbReference>
<dbReference type="InterPro" id="IPR014017">
    <property type="entry name" value="DNA_helicase_UvrD-like_C"/>
</dbReference>
<dbReference type="Gene3D" id="3.40.50.300">
    <property type="entry name" value="P-loop containing nucleotide triphosphate hydrolases"/>
    <property type="match status" value="3"/>
</dbReference>
<sequence length="932" mass="104812">RDETQKAKNDGKTGDTLRSLCAALSGDFSPPDPQDKDALLRFAANCVKVVKVPKRINKAEIKETQKELEAETGIFFSIVNFIRNEEIIQETFRLLSEFQEIFNGIKRESAILTFRDISCMAVDLLRENAGLRSHYRRSVRKIMIDEFQDNNELQKELLYWISGKDGNGGMPSAAELEENKLFFVGDEKQSIYRFRGADVSVFRKLKTELDAQNVMPRLSVNYRTEKSLLEIFNLIFPRIFLRETPENPLPGYEAEFSPIGAHRETPGCKAGLEILLADTERFQPEDKTHCGKTESEAMEIAERIRNLVGGGFPVRGKDGAARPCTYSDIAILFRSTGKQREFERQLRRAGIPYQSEAVSGLFTDAPANDFLAFLRLAINPEDSYSYAVVLRSPFVEADDETIMQILIRRAEAAEKNNSPSMPFSAEDIALASGASKENLKRAQSAYGEIRSNADTVPLPQIISSLWYTYGYRRAVTGNPASAHYAEIYDFLFELARQAEARALSLSDFLDEMDKKIRAEEKFDEIDIPTGKDAGVKLMTVHKSKGLEFPVVFLADAGNRGKNDQNDLPFYFSPETSVTINTELPEEFKALTDIKSTNGNFFYKKAKEENQAKTLAETRRLLYVAMTRAEMKIFVSGNLSLKTEDGGLLPEEPRTGKELLAVLQEKKSSPRTFLDLLLPAVAALPEETPGVRISEILPKPAQARMQEPESGAIPFRPDCAPCTDYKAGEPARIPASKIREAQEAVRQNSVPGTKRDTYPYPVYKSSDWEEPDGSGETDAIGAFLRRNNILPEEFGTYVHAAIEETFTGERARIPPEARKEAEKLAARFFASDTGIKARQSSWRRVEYGFLIKANPEILGEKVISGKMDLIFLHEGNLYLVDYKTDKTENPQNHREQLLLYKEAARKLFGAQFPAAEIITLVYYLRSGNIAEIT</sequence>
<dbReference type="Pfam" id="PF12705">
    <property type="entry name" value="PDDEXK_1"/>
    <property type="match status" value="1"/>
</dbReference>
<evidence type="ECO:0000256" key="11">
    <source>
        <dbReference type="ARBA" id="ARBA00034617"/>
    </source>
</evidence>
<evidence type="ECO:0000256" key="13">
    <source>
        <dbReference type="ARBA" id="ARBA00034923"/>
    </source>
</evidence>
<dbReference type="SUPFAM" id="SSF52540">
    <property type="entry name" value="P-loop containing nucleoside triphosphate hydrolases"/>
    <property type="match status" value="1"/>
</dbReference>
<dbReference type="GO" id="GO:0004527">
    <property type="term" value="F:exonuclease activity"/>
    <property type="evidence" value="ECO:0007669"/>
    <property type="project" value="UniProtKB-KW"/>
</dbReference>
<keyword evidence="3" id="KW-0227">DNA damage</keyword>
<evidence type="ECO:0000256" key="6">
    <source>
        <dbReference type="ARBA" id="ARBA00022839"/>
    </source>
</evidence>
<comment type="caution">
    <text evidence="15">Lacks conserved residue(s) required for the propagation of feature annotation.</text>
</comment>
<dbReference type="InterPro" id="IPR014016">
    <property type="entry name" value="UvrD-like_ATP-bd"/>
</dbReference>
<evidence type="ECO:0000313" key="19">
    <source>
        <dbReference type="Proteomes" id="UP000823616"/>
    </source>
</evidence>
<dbReference type="EMBL" id="JADIMS010000087">
    <property type="protein sequence ID" value="MBO8450473.1"/>
    <property type="molecule type" value="Genomic_DNA"/>
</dbReference>
<name>A0A9D9EP34_9SPIR</name>
<evidence type="ECO:0000256" key="5">
    <source>
        <dbReference type="ARBA" id="ARBA00022806"/>
    </source>
</evidence>
<evidence type="ECO:0000256" key="15">
    <source>
        <dbReference type="PROSITE-ProRule" id="PRU00560"/>
    </source>
</evidence>
<keyword evidence="1" id="KW-0540">Nuclease</keyword>
<comment type="catalytic activity">
    <reaction evidence="11">
        <text>Couples ATP hydrolysis with the unwinding of duplex DNA by translocating in the 3'-5' direction.</text>
        <dbReference type="EC" id="5.6.2.4"/>
    </reaction>
</comment>
<proteinExistence type="predicted"/>
<dbReference type="GO" id="GO:0000725">
    <property type="term" value="P:recombinational repair"/>
    <property type="evidence" value="ECO:0007669"/>
    <property type="project" value="TreeGrafter"/>
</dbReference>
<dbReference type="Gene3D" id="3.90.320.10">
    <property type="match status" value="1"/>
</dbReference>
<dbReference type="InterPro" id="IPR038726">
    <property type="entry name" value="PDDEXK_AddAB-type"/>
</dbReference>
<evidence type="ECO:0000256" key="10">
    <source>
        <dbReference type="ARBA" id="ARBA00023235"/>
    </source>
</evidence>
<evidence type="ECO:0000256" key="2">
    <source>
        <dbReference type="ARBA" id="ARBA00022741"/>
    </source>
</evidence>
<dbReference type="Pfam" id="PF00580">
    <property type="entry name" value="UvrD-helicase"/>
    <property type="match status" value="1"/>
</dbReference>
<feature type="non-terminal residue" evidence="18">
    <location>
        <position position="1"/>
    </location>
</feature>
<dbReference type="InterPro" id="IPR011604">
    <property type="entry name" value="PDDEXK-like_dom_sf"/>
</dbReference>
<dbReference type="GO" id="GO:0005829">
    <property type="term" value="C:cytosol"/>
    <property type="evidence" value="ECO:0007669"/>
    <property type="project" value="TreeGrafter"/>
</dbReference>
<keyword evidence="7 15" id="KW-0067">ATP-binding</keyword>
<keyword evidence="5 15" id="KW-0347">Helicase</keyword>
<evidence type="ECO:0000256" key="1">
    <source>
        <dbReference type="ARBA" id="ARBA00022722"/>
    </source>
</evidence>
<dbReference type="Pfam" id="PF13361">
    <property type="entry name" value="UvrD_C"/>
    <property type="match status" value="2"/>
</dbReference>
<reference evidence="18" key="2">
    <citation type="journal article" date="2021" name="PeerJ">
        <title>Extensive microbial diversity within the chicken gut microbiome revealed by metagenomics and culture.</title>
        <authorList>
            <person name="Gilroy R."/>
            <person name="Ravi A."/>
            <person name="Getino M."/>
            <person name="Pursley I."/>
            <person name="Horton D.L."/>
            <person name="Alikhan N.F."/>
            <person name="Baker D."/>
            <person name="Gharbi K."/>
            <person name="Hall N."/>
            <person name="Watson M."/>
            <person name="Adriaenssens E.M."/>
            <person name="Foster-Nyarko E."/>
            <person name="Jarju S."/>
            <person name="Secka A."/>
            <person name="Antonio M."/>
            <person name="Oren A."/>
            <person name="Chaudhuri R.R."/>
            <person name="La Ragione R."/>
            <person name="Hildebrand F."/>
            <person name="Pallen M.J."/>
        </authorList>
    </citation>
    <scope>NUCLEOTIDE SEQUENCE</scope>
    <source>
        <strain evidence="18">B3-4054</strain>
    </source>
</reference>
<dbReference type="AlphaFoldDB" id="A0A9D9EP34"/>
<comment type="caution">
    <text evidence="18">The sequence shown here is derived from an EMBL/GenBank/DDBJ whole genome shotgun (WGS) entry which is preliminary data.</text>
</comment>
<reference evidence="18" key="1">
    <citation type="submission" date="2020-10" db="EMBL/GenBank/DDBJ databases">
        <authorList>
            <person name="Gilroy R."/>
        </authorList>
    </citation>
    <scope>NUCLEOTIDE SEQUENCE</scope>
    <source>
        <strain evidence="18">B3-4054</strain>
    </source>
</reference>
<keyword evidence="4 15" id="KW-0378">Hydrolase</keyword>
<dbReference type="InterPro" id="IPR000212">
    <property type="entry name" value="DNA_helicase_UvrD/REP"/>
</dbReference>
<feature type="domain" description="UvrD-like helicase C-terminal" evidence="17">
    <location>
        <begin position="250"/>
        <end position="545"/>
    </location>
</feature>
<protein>
    <recommendedName>
        <fullName evidence="12">DNA 3'-5' helicase</fullName>
        <ecNumber evidence="12">5.6.2.4</ecNumber>
    </recommendedName>
    <alternativeName>
        <fullName evidence="13">DNA 3'-5' helicase II</fullName>
    </alternativeName>
</protein>
<evidence type="ECO:0000256" key="3">
    <source>
        <dbReference type="ARBA" id="ARBA00022763"/>
    </source>
</evidence>
<feature type="domain" description="UvrD-like helicase ATP-binding" evidence="16">
    <location>
        <begin position="1"/>
        <end position="225"/>
    </location>
</feature>
<organism evidence="18 19">
    <name type="scientific">Candidatus Avitreponema avistercoris</name>
    <dbReference type="NCBI Taxonomy" id="2840705"/>
    <lineage>
        <taxon>Bacteria</taxon>
        <taxon>Pseudomonadati</taxon>
        <taxon>Spirochaetota</taxon>
        <taxon>Spirochaetia</taxon>
        <taxon>Spirochaetales</taxon>
        <taxon>Candidatus Avitreponema</taxon>
    </lineage>
</organism>
<evidence type="ECO:0000259" key="16">
    <source>
        <dbReference type="PROSITE" id="PS51198"/>
    </source>
</evidence>
<comment type="catalytic activity">
    <reaction evidence="14">
        <text>ATP + H2O = ADP + phosphate + H(+)</text>
        <dbReference type="Rhea" id="RHEA:13065"/>
        <dbReference type="ChEBI" id="CHEBI:15377"/>
        <dbReference type="ChEBI" id="CHEBI:15378"/>
        <dbReference type="ChEBI" id="CHEBI:30616"/>
        <dbReference type="ChEBI" id="CHEBI:43474"/>
        <dbReference type="ChEBI" id="CHEBI:456216"/>
        <dbReference type="EC" id="5.6.2.4"/>
    </reaction>
</comment>
<dbReference type="PROSITE" id="PS51198">
    <property type="entry name" value="UVRD_HELICASE_ATP_BIND"/>
    <property type="match status" value="1"/>
</dbReference>
<evidence type="ECO:0000313" key="18">
    <source>
        <dbReference type="EMBL" id="MBO8450473.1"/>
    </source>
</evidence>
<keyword evidence="9" id="KW-0234">DNA repair</keyword>
<evidence type="ECO:0000256" key="14">
    <source>
        <dbReference type="ARBA" id="ARBA00048988"/>
    </source>
</evidence>
<evidence type="ECO:0000256" key="8">
    <source>
        <dbReference type="ARBA" id="ARBA00023125"/>
    </source>
</evidence>
<dbReference type="PROSITE" id="PS51217">
    <property type="entry name" value="UVRD_HELICASE_CTER"/>
    <property type="match status" value="1"/>
</dbReference>
<dbReference type="GO" id="GO:0005524">
    <property type="term" value="F:ATP binding"/>
    <property type="evidence" value="ECO:0007669"/>
    <property type="project" value="UniProtKB-UniRule"/>
</dbReference>
<evidence type="ECO:0000256" key="9">
    <source>
        <dbReference type="ARBA" id="ARBA00023204"/>
    </source>
</evidence>
<dbReference type="GO" id="GO:0003677">
    <property type="term" value="F:DNA binding"/>
    <property type="evidence" value="ECO:0007669"/>
    <property type="project" value="UniProtKB-KW"/>
</dbReference>
<gene>
    <name evidence="18" type="ORF">IAA96_05135</name>
</gene>
<dbReference type="InterPro" id="IPR027417">
    <property type="entry name" value="P-loop_NTPase"/>
</dbReference>
<accession>A0A9D9EP34</accession>
<dbReference type="Proteomes" id="UP000823616">
    <property type="component" value="Unassembled WGS sequence"/>
</dbReference>
<evidence type="ECO:0000259" key="17">
    <source>
        <dbReference type="PROSITE" id="PS51217"/>
    </source>
</evidence>
<evidence type="ECO:0000256" key="12">
    <source>
        <dbReference type="ARBA" id="ARBA00034808"/>
    </source>
</evidence>
<keyword evidence="8" id="KW-0238">DNA-binding</keyword>
<evidence type="ECO:0000256" key="7">
    <source>
        <dbReference type="ARBA" id="ARBA00022840"/>
    </source>
</evidence>
<dbReference type="InterPro" id="IPR011335">
    <property type="entry name" value="Restrct_endonuc-II-like"/>
</dbReference>
<keyword evidence="6" id="KW-0269">Exonuclease</keyword>
<dbReference type="SUPFAM" id="SSF52980">
    <property type="entry name" value="Restriction endonuclease-like"/>
    <property type="match status" value="1"/>
</dbReference>
<dbReference type="EC" id="5.6.2.4" evidence="12"/>
<dbReference type="Gene3D" id="1.10.486.10">
    <property type="entry name" value="PCRA, domain 4"/>
    <property type="match status" value="1"/>
</dbReference>
<evidence type="ECO:0000256" key="4">
    <source>
        <dbReference type="ARBA" id="ARBA00022801"/>
    </source>
</evidence>
<keyword evidence="10" id="KW-0413">Isomerase</keyword>
<dbReference type="PANTHER" id="PTHR11070:SF2">
    <property type="entry name" value="ATP-DEPENDENT DNA HELICASE SRS2"/>
    <property type="match status" value="1"/>
</dbReference>
<dbReference type="PANTHER" id="PTHR11070">
    <property type="entry name" value="UVRD / RECB / PCRA DNA HELICASE FAMILY MEMBER"/>
    <property type="match status" value="1"/>
</dbReference>
<keyword evidence="2 15" id="KW-0547">Nucleotide-binding</keyword>